<sequence length="97" mass="10586">MDALGWIDPCSPVPEWDSAQVRRLARRLGYVLRWADTGSVLSLAEQAEASGTDVVLLPSSGHIDAATLNRLMGTCDIECACPRETFARWSLIGGVRR</sequence>
<accession>A0ABZ1YNF7</accession>
<dbReference type="RefSeq" id="WP_329405938.1">
    <property type="nucleotide sequence ID" value="NZ_CP109441.1"/>
</dbReference>
<dbReference type="EMBL" id="CP109441">
    <property type="protein sequence ID" value="WUV43520.1"/>
    <property type="molecule type" value="Genomic_DNA"/>
</dbReference>
<organism evidence="1 2">
    <name type="scientific">Nocardia vinacea</name>
    <dbReference type="NCBI Taxonomy" id="96468"/>
    <lineage>
        <taxon>Bacteria</taxon>
        <taxon>Bacillati</taxon>
        <taxon>Actinomycetota</taxon>
        <taxon>Actinomycetes</taxon>
        <taxon>Mycobacteriales</taxon>
        <taxon>Nocardiaceae</taxon>
        <taxon>Nocardia</taxon>
    </lineage>
</organism>
<name>A0ABZ1YNF7_9NOCA</name>
<dbReference type="Proteomes" id="UP001432062">
    <property type="component" value="Chromosome"/>
</dbReference>
<gene>
    <name evidence="1" type="ORF">OG563_30420</name>
</gene>
<reference evidence="1" key="1">
    <citation type="submission" date="2022-10" db="EMBL/GenBank/DDBJ databases">
        <title>The complete genomes of actinobacterial strains from the NBC collection.</title>
        <authorList>
            <person name="Joergensen T.S."/>
            <person name="Alvarez Arevalo M."/>
            <person name="Sterndorff E.B."/>
            <person name="Faurdal D."/>
            <person name="Vuksanovic O."/>
            <person name="Mourched A.-S."/>
            <person name="Charusanti P."/>
            <person name="Shaw S."/>
            <person name="Blin K."/>
            <person name="Weber T."/>
        </authorList>
    </citation>
    <scope>NUCLEOTIDE SEQUENCE</scope>
    <source>
        <strain evidence="1">NBC_01482</strain>
    </source>
</reference>
<evidence type="ECO:0000313" key="2">
    <source>
        <dbReference type="Proteomes" id="UP001432062"/>
    </source>
</evidence>
<protein>
    <submittedName>
        <fullName evidence="1">Uncharacterized protein</fullName>
    </submittedName>
</protein>
<keyword evidence="2" id="KW-1185">Reference proteome</keyword>
<evidence type="ECO:0000313" key="1">
    <source>
        <dbReference type="EMBL" id="WUV43520.1"/>
    </source>
</evidence>
<proteinExistence type="predicted"/>